<gene>
    <name evidence="2" type="ORF">GRX66_06910</name>
</gene>
<comment type="caution">
    <text evidence="2">The sequence shown here is derived from an EMBL/GenBank/DDBJ whole genome shotgun (WGS) entry which is preliminary data.</text>
</comment>
<dbReference type="InterPro" id="IPR006311">
    <property type="entry name" value="TAT_signal"/>
</dbReference>
<evidence type="ECO:0000313" key="3">
    <source>
        <dbReference type="Proteomes" id="UP000471521"/>
    </source>
</evidence>
<dbReference type="AlphaFoldDB" id="A0A6B0SH53"/>
<dbReference type="PROSITE" id="PS51318">
    <property type="entry name" value="TAT"/>
    <property type="match status" value="1"/>
</dbReference>
<dbReference type="Proteomes" id="UP000471521">
    <property type="component" value="Unassembled WGS sequence"/>
</dbReference>
<dbReference type="SUPFAM" id="SSF51126">
    <property type="entry name" value="Pectin lyase-like"/>
    <property type="match status" value="1"/>
</dbReference>
<name>A0A6B0SH53_9EURY</name>
<protein>
    <recommendedName>
        <fullName evidence="4">Right handed beta helix domain-containing protein</fullName>
    </recommendedName>
</protein>
<dbReference type="RefSeq" id="WP_159525899.1">
    <property type="nucleotide sequence ID" value="NZ_WUUU01000038.1"/>
</dbReference>
<sequence length="763" mass="79145">MAKRHNERDDTQDEPTSTDASQEDPTGSKDDHTGDAAGSSASQHAVTRRSFAKAIGAAATLGGGASLLGNAAAASLDSYLEPDGEVTIPTGEYSWSGSGLDVGSGDALIGEGNPGDVVWNLDSGTMDGNVAGRLENVVVRGSNKDAKAGINLRPGATVDGFVWPEGGQQDEDRAFYTPDGGDDRLTIRNSAWAWMVNNGAYVDKPPVTMENCAAVNNNIANVRVGHRDGTSSGKTTYVRNTLIAVTEDILNDDTNSSNSRGLRLRKPANLVIENCWFVYLDVSGTADLIELHDGAAGSTVTIRDCAFYNDSNGDLVRDKSGGEMDVTIENCTVAGSGSREVDPDFSGSGFTEDESVDFPLPSEVTGNPVADEIEGIGDGVGPFDGSTSTSTTSDDNTLVLHGSPDNSSPADVSFTVTGDVEFAAEAESGTDTIVANDDGTTTATSISLSPDELDSYRFTGDVVGYSVPDGIAVDVSVNGTTTSFDELVGDTETEDDVLEVVARQSGELNYEFDVDGSVELYETSDKITSGNGDSVTDNGDGTVTVTGFTGNDGYGDAYLVSGAVTSFSWDPDDYDFDVILNDETVAPENIADAQNTATEDGSTDDGSTGDSTSDDGTSDGSTDDSTSDGSTDDSETDGSTDDSETDGSTDDGTSGGSTDDGTSDDTSGDTDSSTETPHLLTVDGNDAYDVTTYTFTVTGDVERDEVLSAGSENGTNWHRVQDFDSDGKVIGLVGGGIDAFRFSGEVEEITVNGDANVALDWNA</sequence>
<feature type="compositionally biased region" description="Low complexity" evidence="1">
    <location>
        <begin position="598"/>
        <end position="611"/>
    </location>
</feature>
<dbReference type="InterPro" id="IPR011050">
    <property type="entry name" value="Pectin_lyase_fold/virulence"/>
</dbReference>
<feature type="compositionally biased region" description="Polar residues" evidence="1">
    <location>
        <begin position="14"/>
        <end position="25"/>
    </location>
</feature>
<proteinExistence type="predicted"/>
<feature type="compositionally biased region" description="Acidic residues" evidence="1">
    <location>
        <begin position="612"/>
        <end position="649"/>
    </location>
</feature>
<feature type="region of interest" description="Disordered" evidence="1">
    <location>
        <begin position="1"/>
        <end position="45"/>
    </location>
</feature>
<dbReference type="OrthoDB" id="202667at2157"/>
<feature type="region of interest" description="Disordered" evidence="1">
    <location>
        <begin position="593"/>
        <end position="683"/>
    </location>
</feature>
<evidence type="ECO:0000313" key="2">
    <source>
        <dbReference type="EMBL" id="MXR20347.1"/>
    </source>
</evidence>
<reference evidence="2 3" key="1">
    <citation type="submission" date="2019-12" db="EMBL/GenBank/DDBJ databases">
        <title>Isolation and characterization of three novel carbon monoxide-oxidizing members of Halobacteria from salione crusts and soils.</title>
        <authorList>
            <person name="Myers M.R."/>
            <person name="King G.M."/>
        </authorList>
    </citation>
    <scope>NUCLEOTIDE SEQUENCE [LARGE SCALE GENOMIC DNA]</scope>
    <source>
        <strain evidence="2 3">PCN9</strain>
    </source>
</reference>
<dbReference type="EMBL" id="WUUU01000038">
    <property type="protein sequence ID" value="MXR20347.1"/>
    <property type="molecule type" value="Genomic_DNA"/>
</dbReference>
<evidence type="ECO:0000256" key="1">
    <source>
        <dbReference type="SAM" id="MobiDB-lite"/>
    </source>
</evidence>
<keyword evidence="3" id="KW-1185">Reference proteome</keyword>
<feature type="compositionally biased region" description="Low complexity" evidence="1">
    <location>
        <begin position="650"/>
        <end position="660"/>
    </location>
</feature>
<evidence type="ECO:0008006" key="4">
    <source>
        <dbReference type="Google" id="ProtNLM"/>
    </source>
</evidence>
<feature type="region of interest" description="Disordered" evidence="1">
    <location>
        <begin position="335"/>
        <end position="361"/>
    </location>
</feature>
<organism evidence="2 3">
    <name type="scientific">Halobacterium bonnevillei</name>
    <dbReference type="NCBI Taxonomy" id="2692200"/>
    <lineage>
        <taxon>Archaea</taxon>
        <taxon>Methanobacteriati</taxon>
        <taxon>Methanobacteriota</taxon>
        <taxon>Stenosarchaea group</taxon>
        <taxon>Halobacteria</taxon>
        <taxon>Halobacteriales</taxon>
        <taxon>Halobacteriaceae</taxon>
        <taxon>Halobacterium</taxon>
    </lineage>
</organism>
<accession>A0A6B0SH53</accession>